<evidence type="ECO:0000313" key="1">
    <source>
        <dbReference type="EMBL" id="OIR10974.1"/>
    </source>
</evidence>
<dbReference type="EMBL" id="MLJW01000021">
    <property type="protein sequence ID" value="OIR10974.1"/>
    <property type="molecule type" value="Genomic_DNA"/>
</dbReference>
<protein>
    <submittedName>
        <fullName evidence="1">Uncharacterized protein</fullName>
    </submittedName>
</protein>
<reference evidence="1" key="1">
    <citation type="submission" date="2016-10" db="EMBL/GenBank/DDBJ databases">
        <title>Sequence of Gallionella enrichment culture.</title>
        <authorList>
            <person name="Poehlein A."/>
            <person name="Muehling M."/>
            <person name="Daniel R."/>
        </authorList>
    </citation>
    <scope>NUCLEOTIDE SEQUENCE</scope>
</reference>
<sequence>MTNHWKEHPPLRVMVAAYLGFSKKSSSDIQAASEFVPVNTVKAEEFNSVLKDLGLPE</sequence>
<comment type="caution">
    <text evidence="1">The sequence shown here is derived from an EMBL/GenBank/DDBJ whole genome shotgun (WGS) entry which is preliminary data.</text>
</comment>
<dbReference type="AlphaFoldDB" id="A0A1J5TG29"/>
<organism evidence="1">
    <name type="scientific">mine drainage metagenome</name>
    <dbReference type="NCBI Taxonomy" id="410659"/>
    <lineage>
        <taxon>unclassified sequences</taxon>
        <taxon>metagenomes</taxon>
        <taxon>ecological metagenomes</taxon>
    </lineage>
</organism>
<gene>
    <name evidence="1" type="ORF">GALL_71450</name>
</gene>
<name>A0A1J5TG29_9ZZZZ</name>
<proteinExistence type="predicted"/>
<accession>A0A1J5TG29</accession>